<dbReference type="OrthoDB" id="9179856at2"/>
<accession>A0A240U0A6</accession>
<accession>A0A240U932</accession>
<dbReference type="KEGG" id="acin:CBP34_02725"/>
<evidence type="ECO:0000313" key="3">
    <source>
        <dbReference type="Proteomes" id="UP000194440"/>
    </source>
</evidence>
<comment type="similarity">
    <text evidence="1">Belongs to the bactofilin family.</text>
</comment>
<dbReference type="Proteomes" id="UP000194440">
    <property type="component" value="Chromosome"/>
</dbReference>
<organism evidence="2 3">
    <name type="scientific">Acidovorax carolinensis</name>
    <dbReference type="NCBI Taxonomy" id="553814"/>
    <lineage>
        <taxon>Bacteria</taxon>
        <taxon>Pseudomonadati</taxon>
        <taxon>Pseudomonadota</taxon>
        <taxon>Betaproteobacteria</taxon>
        <taxon>Burkholderiales</taxon>
        <taxon>Comamonadaceae</taxon>
        <taxon>Acidovorax</taxon>
    </lineage>
</organism>
<gene>
    <name evidence="2" type="ORF">CBP36_03165</name>
</gene>
<dbReference type="RefSeq" id="WP_086926550.1">
    <property type="nucleotide sequence ID" value="NZ_CP021361.1"/>
</dbReference>
<dbReference type="KEGG" id="acip:CBP36_03165"/>
<dbReference type="PANTHER" id="PTHR35024">
    <property type="entry name" value="HYPOTHETICAL CYTOSOLIC PROTEIN"/>
    <property type="match status" value="1"/>
</dbReference>
<dbReference type="Pfam" id="PF04519">
    <property type="entry name" value="Bactofilin"/>
    <property type="match status" value="1"/>
</dbReference>
<protein>
    <submittedName>
        <fullName evidence="2">Cell shape determination protein CcmA</fullName>
    </submittedName>
</protein>
<keyword evidence="3" id="KW-1185">Reference proteome</keyword>
<name>A0A240U932_9BURK</name>
<proteinExistence type="inferred from homology"/>
<dbReference type="EMBL" id="CP021366">
    <property type="protein sequence ID" value="ART57994.1"/>
    <property type="molecule type" value="Genomic_DNA"/>
</dbReference>
<dbReference type="AlphaFoldDB" id="A0A240U932"/>
<evidence type="ECO:0000256" key="1">
    <source>
        <dbReference type="ARBA" id="ARBA00044755"/>
    </source>
</evidence>
<dbReference type="InterPro" id="IPR007607">
    <property type="entry name" value="BacA/B"/>
</dbReference>
<dbReference type="PANTHER" id="PTHR35024:SF4">
    <property type="entry name" value="POLYMER-FORMING CYTOSKELETAL PROTEIN"/>
    <property type="match status" value="1"/>
</dbReference>
<reference evidence="2" key="1">
    <citation type="submission" date="2017-05" db="EMBL/GenBank/DDBJ databases">
        <title>Polyphasic characterization of four soil-derived phenanthrene-degrading Acidovorax strains and proposal of Acidovorax phenanthrenivorans sp. nov.</title>
        <authorList>
            <person name="Singleton D."/>
            <person name="Lee J."/>
            <person name="Dickey A.N."/>
            <person name="Stroud A."/>
            <person name="Scholl E.H."/>
            <person name="Wright F.A."/>
            <person name="Aitken M.D."/>
        </authorList>
    </citation>
    <scope>NUCLEOTIDE SEQUENCE</scope>
    <source>
        <strain evidence="2">P4</strain>
    </source>
</reference>
<dbReference type="KEGG" id="acis:CBP35_15775"/>
<sequence length="184" mass="18783">MAVQNPFFGKRETETFQPRHNPVTPSSSVNSVAPSSASTSAATVTAAAAAKAPAESTGSKLTVGPNIKLKGVEITDCDTLVVEGTVEATMDSRVIQIAEQGAFRGSADIDIAEIRGEFNGTLTVRDKLVVFGTGKVSGKIRYGKLVVEEGGQLSGEIEVGVGSSARAAVAARPVDTPAPAVALA</sequence>
<evidence type="ECO:0000313" key="2">
    <source>
        <dbReference type="EMBL" id="ART57994.1"/>
    </source>
</evidence>